<accession>A0A7R9A458</accession>
<dbReference type="OrthoDB" id="6347122at2759"/>
<evidence type="ECO:0000256" key="2">
    <source>
        <dbReference type="ARBA" id="ARBA00022729"/>
    </source>
</evidence>
<evidence type="ECO:0000256" key="3">
    <source>
        <dbReference type="ARBA" id="ARBA00022737"/>
    </source>
</evidence>
<protein>
    <submittedName>
        <fullName evidence="4">Uncharacterized protein</fullName>
    </submittedName>
</protein>
<reference evidence="4" key="1">
    <citation type="submission" date="2020-11" db="EMBL/GenBank/DDBJ databases">
        <authorList>
            <person name="Tran Van P."/>
        </authorList>
    </citation>
    <scope>NUCLEOTIDE SEQUENCE</scope>
</reference>
<organism evidence="4">
    <name type="scientific">Darwinula stevensoni</name>
    <dbReference type="NCBI Taxonomy" id="69355"/>
    <lineage>
        <taxon>Eukaryota</taxon>
        <taxon>Metazoa</taxon>
        <taxon>Ecdysozoa</taxon>
        <taxon>Arthropoda</taxon>
        <taxon>Crustacea</taxon>
        <taxon>Oligostraca</taxon>
        <taxon>Ostracoda</taxon>
        <taxon>Podocopa</taxon>
        <taxon>Podocopida</taxon>
        <taxon>Darwinulocopina</taxon>
        <taxon>Darwinuloidea</taxon>
        <taxon>Darwinulidae</taxon>
        <taxon>Darwinula</taxon>
    </lineage>
</organism>
<dbReference type="InterPro" id="IPR052286">
    <property type="entry name" value="Wnt_signaling_inhibitor"/>
</dbReference>
<dbReference type="GO" id="GO:0016020">
    <property type="term" value="C:membrane"/>
    <property type="evidence" value="ECO:0007669"/>
    <property type="project" value="TreeGrafter"/>
</dbReference>
<gene>
    <name evidence="4" type="ORF">DSTB1V02_LOCUS7406</name>
</gene>
<dbReference type="InterPro" id="IPR032675">
    <property type="entry name" value="LRR_dom_sf"/>
</dbReference>
<dbReference type="SUPFAM" id="SSF52058">
    <property type="entry name" value="L domain-like"/>
    <property type="match status" value="1"/>
</dbReference>
<keyword evidence="2" id="KW-0732">Signal</keyword>
<dbReference type="Gene3D" id="3.80.10.10">
    <property type="entry name" value="Ribonuclease Inhibitor"/>
    <property type="match status" value="1"/>
</dbReference>
<dbReference type="PANTHER" id="PTHR24364:SF18">
    <property type="entry name" value="LP06937P"/>
    <property type="match status" value="1"/>
</dbReference>
<evidence type="ECO:0000313" key="5">
    <source>
        <dbReference type="Proteomes" id="UP000677054"/>
    </source>
</evidence>
<evidence type="ECO:0000313" key="4">
    <source>
        <dbReference type="EMBL" id="CAD7247576.1"/>
    </source>
</evidence>
<sequence length="178" mass="20061">MTSNNNISKVPKGFLMDFEKLESFGWTDCNLGPTLRYGSLEFHSEALRGIYLYGDSISSLEPYAITGLMVDTKIDFRFNEFSELPEVPFRPMIEVLSQEQGYIDMAVNPIECGCSMAWLVRNPAFLRAVHGGQCTDGTFFEDLEPEAFQDCIEMPPPFSGDFSDSIASDRILDIHVYP</sequence>
<dbReference type="EMBL" id="CAJPEV010001501">
    <property type="protein sequence ID" value="CAG0892992.1"/>
    <property type="molecule type" value="Genomic_DNA"/>
</dbReference>
<dbReference type="PANTHER" id="PTHR24364">
    <property type="entry name" value="LP06937P"/>
    <property type="match status" value="1"/>
</dbReference>
<name>A0A7R9A458_9CRUS</name>
<dbReference type="AlphaFoldDB" id="A0A7R9A458"/>
<keyword evidence="5" id="KW-1185">Reference proteome</keyword>
<proteinExistence type="predicted"/>
<keyword evidence="1" id="KW-0433">Leucine-rich repeat</keyword>
<keyword evidence="3" id="KW-0677">Repeat</keyword>
<dbReference type="EMBL" id="LR901018">
    <property type="protein sequence ID" value="CAD7247576.1"/>
    <property type="molecule type" value="Genomic_DNA"/>
</dbReference>
<dbReference type="Proteomes" id="UP000677054">
    <property type="component" value="Unassembled WGS sequence"/>
</dbReference>
<evidence type="ECO:0000256" key="1">
    <source>
        <dbReference type="ARBA" id="ARBA00022614"/>
    </source>
</evidence>